<dbReference type="InterPro" id="IPR002048">
    <property type="entry name" value="EF_hand_dom"/>
</dbReference>
<dbReference type="EMBL" id="JBJUIK010000001">
    <property type="protein sequence ID" value="KAL3538881.1"/>
    <property type="molecule type" value="Genomic_DNA"/>
</dbReference>
<organism evidence="4 5">
    <name type="scientific">Cinchona calisaya</name>
    <dbReference type="NCBI Taxonomy" id="153742"/>
    <lineage>
        <taxon>Eukaryota</taxon>
        <taxon>Viridiplantae</taxon>
        <taxon>Streptophyta</taxon>
        <taxon>Embryophyta</taxon>
        <taxon>Tracheophyta</taxon>
        <taxon>Spermatophyta</taxon>
        <taxon>Magnoliopsida</taxon>
        <taxon>eudicotyledons</taxon>
        <taxon>Gunneridae</taxon>
        <taxon>Pentapetalae</taxon>
        <taxon>asterids</taxon>
        <taxon>lamiids</taxon>
        <taxon>Gentianales</taxon>
        <taxon>Rubiaceae</taxon>
        <taxon>Cinchonoideae</taxon>
        <taxon>Cinchoneae</taxon>
        <taxon>Cinchona</taxon>
    </lineage>
</organism>
<dbReference type="Pfam" id="PF13499">
    <property type="entry name" value="EF-hand_7"/>
    <property type="match status" value="1"/>
</dbReference>
<dbReference type="InterPro" id="IPR018247">
    <property type="entry name" value="EF_Hand_1_Ca_BS"/>
</dbReference>
<dbReference type="AlphaFoldDB" id="A0ABD3B6D4"/>
<dbReference type="GO" id="GO:0005509">
    <property type="term" value="F:calcium ion binding"/>
    <property type="evidence" value="ECO:0007669"/>
    <property type="project" value="UniProtKB-ARBA"/>
</dbReference>
<reference evidence="4 5" key="1">
    <citation type="submission" date="2024-11" db="EMBL/GenBank/DDBJ databases">
        <title>A near-complete genome assembly of Cinchona calisaya.</title>
        <authorList>
            <person name="Lian D.C."/>
            <person name="Zhao X.W."/>
            <person name="Wei L."/>
        </authorList>
    </citation>
    <scope>NUCLEOTIDE SEQUENCE [LARGE SCALE GENOMIC DNA]</scope>
    <source>
        <tissue evidence="4">Nenye</tissue>
    </source>
</reference>
<evidence type="ECO:0000259" key="3">
    <source>
        <dbReference type="PROSITE" id="PS50222"/>
    </source>
</evidence>
<dbReference type="CDD" id="cd00051">
    <property type="entry name" value="EFh"/>
    <property type="match status" value="1"/>
</dbReference>
<accession>A0ABD3B6D4</accession>
<proteinExistence type="predicted"/>
<feature type="domain" description="EF-hand" evidence="3">
    <location>
        <begin position="41"/>
        <end position="76"/>
    </location>
</feature>
<dbReference type="Proteomes" id="UP001630127">
    <property type="component" value="Unassembled WGS sequence"/>
</dbReference>
<keyword evidence="2" id="KW-0106">Calcium</keyword>
<dbReference type="SUPFAM" id="SSF47473">
    <property type="entry name" value="EF-hand"/>
    <property type="match status" value="1"/>
</dbReference>
<dbReference type="Gene3D" id="1.10.238.10">
    <property type="entry name" value="EF-hand"/>
    <property type="match status" value="1"/>
</dbReference>
<dbReference type="InterPro" id="IPR050145">
    <property type="entry name" value="Centrin_CML-like"/>
</dbReference>
<dbReference type="PROSITE" id="PS50222">
    <property type="entry name" value="EF_HAND_2"/>
    <property type="match status" value="2"/>
</dbReference>
<protein>
    <recommendedName>
        <fullName evidence="3">EF-hand domain-containing protein</fullName>
    </recommendedName>
</protein>
<dbReference type="InterPro" id="IPR011992">
    <property type="entry name" value="EF-hand-dom_pair"/>
</dbReference>
<dbReference type="PROSITE" id="PS00018">
    <property type="entry name" value="EF_HAND_1"/>
    <property type="match status" value="1"/>
</dbReference>
<feature type="domain" description="EF-hand" evidence="3">
    <location>
        <begin position="78"/>
        <end position="107"/>
    </location>
</feature>
<gene>
    <name evidence="4" type="ORF">ACH5RR_002247</name>
</gene>
<evidence type="ECO:0000313" key="5">
    <source>
        <dbReference type="Proteomes" id="UP001630127"/>
    </source>
</evidence>
<evidence type="ECO:0000313" key="4">
    <source>
        <dbReference type="EMBL" id="KAL3538881.1"/>
    </source>
</evidence>
<dbReference type="PANTHER" id="PTHR23050">
    <property type="entry name" value="CALCIUM BINDING PROTEIN"/>
    <property type="match status" value="1"/>
</dbReference>
<evidence type="ECO:0000256" key="2">
    <source>
        <dbReference type="ARBA" id="ARBA00022837"/>
    </source>
</evidence>
<evidence type="ECO:0000256" key="1">
    <source>
        <dbReference type="ARBA" id="ARBA00022737"/>
    </source>
</evidence>
<keyword evidence="5" id="KW-1185">Reference proteome</keyword>
<name>A0ABD3B6D4_9GENT</name>
<dbReference type="SMART" id="SM00054">
    <property type="entry name" value="EFh"/>
    <property type="match status" value="2"/>
</dbReference>
<keyword evidence="1" id="KW-0677">Repeat</keyword>
<sequence length="107" mass="12746">MSRMSFLDVQYSLSKRKFFRIPSRMLSIDRQNFCIVPVYQQTVEEMRQVFNEYDINKDSKISKEEYKAILTALGKVDLLTEDVQKIFEVADLDGDRFIDFKEFVEVQ</sequence>
<comment type="caution">
    <text evidence="4">The sequence shown here is derived from an EMBL/GenBank/DDBJ whole genome shotgun (WGS) entry which is preliminary data.</text>
</comment>